<organism evidence="3">
    <name type="scientific">Leptinotarsa decemlineata</name>
    <name type="common">Colorado potato beetle</name>
    <name type="synonym">Doryphora decemlineata</name>
    <dbReference type="NCBI Taxonomy" id="7539"/>
    <lineage>
        <taxon>Eukaryota</taxon>
        <taxon>Metazoa</taxon>
        <taxon>Ecdysozoa</taxon>
        <taxon>Arthropoda</taxon>
        <taxon>Hexapoda</taxon>
        <taxon>Insecta</taxon>
        <taxon>Pterygota</taxon>
        <taxon>Neoptera</taxon>
        <taxon>Endopterygota</taxon>
        <taxon>Coleoptera</taxon>
        <taxon>Polyphaga</taxon>
        <taxon>Cucujiformia</taxon>
        <taxon>Chrysomeloidea</taxon>
        <taxon>Chrysomelidae</taxon>
        <taxon>Chrysomelinae</taxon>
        <taxon>Doryphorini</taxon>
        <taxon>Leptinotarsa</taxon>
    </lineage>
</organism>
<comment type="similarity">
    <text evidence="1">Belongs to the GST superfamily. Omega family.</text>
</comment>
<evidence type="ECO:0000256" key="1">
    <source>
        <dbReference type="ARBA" id="ARBA00011067"/>
    </source>
</evidence>
<proteinExistence type="evidence at transcript level"/>
<dbReference type="PANTHER" id="PTHR43968:SF6">
    <property type="entry name" value="GLUTATHIONE S-TRANSFERASE OMEGA"/>
    <property type="match status" value="1"/>
</dbReference>
<dbReference type="GO" id="GO:0045174">
    <property type="term" value="F:glutathione dehydrogenase (ascorbate) activity"/>
    <property type="evidence" value="ECO:0007669"/>
    <property type="project" value="TreeGrafter"/>
</dbReference>
<dbReference type="PROSITE" id="PS50404">
    <property type="entry name" value="GST_NTER"/>
    <property type="match status" value="1"/>
</dbReference>
<keyword evidence="3" id="KW-0808">Transferase</keyword>
<dbReference type="EMBL" id="KU522320">
    <property type="protein sequence ID" value="APX61039.1"/>
    <property type="molecule type" value="mRNA"/>
</dbReference>
<accession>A0A1P8PEV5</accession>
<reference evidence="3" key="2">
    <citation type="submission" date="2016-01" db="EMBL/GenBank/DDBJ databases">
        <authorList>
            <person name="Oliw E.H."/>
        </authorList>
    </citation>
    <scope>NUCLEOTIDE SEQUENCE</scope>
</reference>
<protein>
    <submittedName>
        <fullName evidence="3">Putative glutathione S-transferase omega class member 1</fullName>
    </submittedName>
</protein>
<feature type="domain" description="GST N-terminal" evidence="2">
    <location>
        <begin position="1"/>
        <end position="72"/>
    </location>
</feature>
<dbReference type="GO" id="GO:0005737">
    <property type="term" value="C:cytoplasm"/>
    <property type="evidence" value="ECO:0007669"/>
    <property type="project" value="TreeGrafter"/>
</dbReference>
<dbReference type="SUPFAM" id="SSF52833">
    <property type="entry name" value="Thioredoxin-like"/>
    <property type="match status" value="1"/>
</dbReference>
<reference evidence="3" key="1">
    <citation type="journal article" date="2016" name="Pestic. Biochem. Physiol.">
        <title>Identification of glutathione S-transferase genes in Leptinotarsa decemlineata and their expression patterns under stress of three insecticides.</title>
        <authorList>
            <person name="Han J.B."/>
            <person name="Li G.Q."/>
            <person name="Wan P.J."/>
            <person name="Zhu T.T."/>
            <person name="Meng Q.W."/>
        </authorList>
    </citation>
    <scope>NUCLEOTIDE SEQUENCE</scope>
</reference>
<dbReference type="PANTHER" id="PTHR43968">
    <property type="match status" value="1"/>
</dbReference>
<dbReference type="InterPro" id="IPR004045">
    <property type="entry name" value="Glutathione_S-Trfase_N"/>
</dbReference>
<name>A0A1P8PEV5_LEPDE</name>
<sequence length="132" mass="15379">MKFCTCAQRTLLVLKAKEIPHEVFHISLFKKPEWYSKIHPGGEVPALLNGSNVLVQSSDICNYLEEKYHQNSLYPSEPEAKNRDKNLSEKLYRDELWLQIMRRDLHIFIAVAASSDFTTCGVPHHWQSDFEM</sequence>
<dbReference type="Gene3D" id="3.40.30.10">
    <property type="entry name" value="Glutaredoxin"/>
    <property type="match status" value="1"/>
</dbReference>
<dbReference type="GO" id="GO:0004364">
    <property type="term" value="F:glutathione transferase activity"/>
    <property type="evidence" value="ECO:0007669"/>
    <property type="project" value="TreeGrafter"/>
</dbReference>
<dbReference type="SFLD" id="SFLDS00019">
    <property type="entry name" value="Glutathione_Transferase_(cytos"/>
    <property type="match status" value="1"/>
</dbReference>
<dbReference type="InterPro" id="IPR036249">
    <property type="entry name" value="Thioredoxin-like_sf"/>
</dbReference>
<dbReference type="InterPro" id="IPR040079">
    <property type="entry name" value="Glutathione_S-Trfase"/>
</dbReference>
<dbReference type="FunFam" id="3.40.30.10:FF:000123">
    <property type="entry name" value="Glutathione transferase o1"/>
    <property type="match status" value="1"/>
</dbReference>
<dbReference type="GO" id="GO:0006749">
    <property type="term" value="P:glutathione metabolic process"/>
    <property type="evidence" value="ECO:0007669"/>
    <property type="project" value="TreeGrafter"/>
</dbReference>
<dbReference type="InterPro" id="IPR050983">
    <property type="entry name" value="GST_Omega/HSP26"/>
</dbReference>
<dbReference type="AlphaFoldDB" id="A0A1P8PEV5"/>
<evidence type="ECO:0000259" key="2">
    <source>
        <dbReference type="PROSITE" id="PS50404"/>
    </source>
</evidence>
<dbReference type="OrthoDB" id="4951845at2759"/>
<evidence type="ECO:0000313" key="3">
    <source>
        <dbReference type="EMBL" id="APX61039.1"/>
    </source>
</evidence>
<dbReference type="Pfam" id="PF13409">
    <property type="entry name" value="GST_N_2"/>
    <property type="match status" value="1"/>
</dbReference>